<gene>
    <name evidence="2" type="ORF">SAMN05443661_11518</name>
</gene>
<dbReference type="InterPro" id="IPR000415">
    <property type="entry name" value="Nitroreductase-like"/>
</dbReference>
<dbReference type="InterPro" id="IPR020051">
    <property type="entry name" value="SagB-type_dehydrogenase"/>
</dbReference>
<name>A0A1I3NWA7_9EURY</name>
<dbReference type="CDD" id="cd02142">
    <property type="entry name" value="McbC_SagB-like_oxidoreductase"/>
    <property type="match status" value="1"/>
</dbReference>
<protein>
    <submittedName>
        <fullName evidence="2">SagB-type dehydrogenase domain-containing protein</fullName>
    </submittedName>
</protein>
<dbReference type="InterPro" id="IPR052544">
    <property type="entry name" value="Bacteriocin_Proc_Enz"/>
</dbReference>
<accession>A0A1I3NWA7</accession>
<evidence type="ECO:0000259" key="1">
    <source>
        <dbReference type="Pfam" id="PF00881"/>
    </source>
</evidence>
<dbReference type="Pfam" id="PF00881">
    <property type="entry name" value="Nitroreductase"/>
    <property type="match status" value="1"/>
</dbReference>
<reference evidence="2 3" key="1">
    <citation type="submission" date="2016-10" db="EMBL/GenBank/DDBJ databases">
        <authorList>
            <person name="de Groot N.N."/>
        </authorList>
    </citation>
    <scope>NUCLEOTIDE SEQUENCE [LARGE SCALE GENOMIC DNA]</scope>
    <source>
        <strain evidence="2 3">SP2</strain>
    </source>
</reference>
<evidence type="ECO:0000313" key="3">
    <source>
        <dbReference type="Proteomes" id="UP000182829"/>
    </source>
</evidence>
<dbReference type="PANTHER" id="PTHR43745">
    <property type="entry name" value="NITROREDUCTASE MJ1384-RELATED"/>
    <property type="match status" value="1"/>
</dbReference>
<dbReference type="SUPFAM" id="SSF55469">
    <property type="entry name" value="FMN-dependent nitroreductase-like"/>
    <property type="match status" value="1"/>
</dbReference>
<dbReference type="GO" id="GO:0016491">
    <property type="term" value="F:oxidoreductase activity"/>
    <property type="evidence" value="ECO:0007669"/>
    <property type="project" value="InterPro"/>
</dbReference>
<evidence type="ECO:0000313" key="2">
    <source>
        <dbReference type="EMBL" id="SFJ13046.1"/>
    </source>
</evidence>
<dbReference type="Proteomes" id="UP000182829">
    <property type="component" value="Unassembled WGS sequence"/>
</dbReference>
<dbReference type="OMA" id="PLYIMPV"/>
<feature type="domain" description="Nitroreductase" evidence="1">
    <location>
        <begin position="23"/>
        <end position="186"/>
    </location>
</feature>
<dbReference type="AlphaFoldDB" id="A0A1I3NWA7"/>
<dbReference type="InterPro" id="IPR029479">
    <property type="entry name" value="Nitroreductase"/>
</dbReference>
<organism evidence="2 3">
    <name type="scientific">Natronobacterium gregoryi</name>
    <dbReference type="NCBI Taxonomy" id="44930"/>
    <lineage>
        <taxon>Archaea</taxon>
        <taxon>Methanobacteriati</taxon>
        <taxon>Methanobacteriota</taxon>
        <taxon>Stenosarchaea group</taxon>
        <taxon>Halobacteria</taxon>
        <taxon>Halobacteriales</taxon>
        <taxon>Natrialbaceae</taxon>
        <taxon>Natronobacterium</taxon>
    </lineage>
</organism>
<sequence length="192" mass="20729">MDCCTDVPARPQERGRAGTDFQQTVSQLLWASQGIIHVEDGVKLRAAPSAGGTHPLVVYLEFSSGGCPAPKAGLYRYEPAEHALESARDASIRDNPTRAALDQAVADEAPATVVLAADDERTRRQYPGHGERYGHMEAGHVAENVHRLCESWTLNSCPVSAFADAELADVLSLSAALEPLYLVSFGNRSEER</sequence>
<dbReference type="Gene3D" id="3.40.109.10">
    <property type="entry name" value="NADH Oxidase"/>
    <property type="match status" value="1"/>
</dbReference>
<dbReference type="PANTHER" id="PTHR43745:SF2">
    <property type="entry name" value="NITROREDUCTASE MJ1384-RELATED"/>
    <property type="match status" value="1"/>
</dbReference>
<dbReference type="NCBIfam" id="TIGR03605">
    <property type="entry name" value="antibiot_sagB"/>
    <property type="match status" value="1"/>
</dbReference>
<proteinExistence type="predicted"/>
<dbReference type="EMBL" id="FORO01000015">
    <property type="protein sequence ID" value="SFJ13046.1"/>
    <property type="molecule type" value="Genomic_DNA"/>
</dbReference>